<evidence type="ECO:0000259" key="4">
    <source>
        <dbReference type="Pfam" id="PF07495"/>
    </source>
</evidence>
<keyword evidence="2" id="KW-0812">Transmembrane</keyword>
<evidence type="ECO:0000256" key="2">
    <source>
        <dbReference type="SAM" id="Phobius"/>
    </source>
</evidence>
<gene>
    <name evidence="5" type="ORF">GCM10007940_31890</name>
</gene>
<name>A0AA37SUQ5_9BACT</name>
<evidence type="ECO:0000256" key="1">
    <source>
        <dbReference type="SAM" id="Coils"/>
    </source>
</evidence>
<keyword evidence="1" id="KW-0175">Coiled coil</keyword>
<proteinExistence type="predicted"/>
<dbReference type="Gene3D" id="2.130.10.10">
    <property type="entry name" value="YVTN repeat-like/Quinoprotein amine dehydrogenase"/>
    <property type="match status" value="3"/>
</dbReference>
<reference evidence="5" key="1">
    <citation type="journal article" date="2014" name="Int. J. Syst. Evol. Microbiol.">
        <title>Complete genome sequence of Corynebacterium casei LMG S-19264T (=DSM 44701T), isolated from a smear-ripened cheese.</title>
        <authorList>
            <consortium name="US DOE Joint Genome Institute (JGI-PGF)"/>
            <person name="Walter F."/>
            <person name="Albersmeier A."/>
            <person name="Kalinowski J."/>
            <person name="Ruckert C."/>
        </authorList>
    </citation>
    <scope>NUCLEOTIDE SEQUENCE</scope>
    <source>
        <strain evidence="5">NBRC 108769</strain>
    </source>
</reference>
<feature type="transmembrane region" description="Helical" evidence="2">
    <location>
        <begin position="670"/>
        <end position="688"/>
    </location>
</feature>
<dbReference type="InterPro" id="IPR011123">
    <property type="entry name" value="Y_Y_Y"/>
</dbReference>
<dbReference type="GO" id="GO:0016020">
    <property type="term" value="C:membrane"/>
    <property type="evidence" value="ECO:0007669"/>
    <property type="project" value="InterPro"/>
</dbReference>
<dbReference type="InterPro" id="IPR015943">
    <property type="entry name" value="WD40/YVTN_repeat-like_dom_sf"/>
</dbReference>
<protein>
    <recommendedName>
        <fullName evidence="7">Signal transduction histidine kinase internal region domain-containing protein</fullName>
    </recommendedName>
</protein>
<dbReference type="Pfam" id="PF07495">
    <property type="entry name" value="Y_Y_Y"/>
    <property type="match status" value="1"/>
</dbReference>
<sequence>MANSKDGYLYIGGPETVYRFDGKNSDPIFQDFNLPFSEIDNLVEVGRDSLFLMTNGKLILYGQESPIVDETINAYALYRNKIFYGTDNGVKFYDRDGNYIDRPIPLLKLENIKINDLVISDHFLYIASEKGFYKYDIENEKLENYNLTEKLDLQKIKIDQYESMWSYDLNGTVFNIDLKNKTYTPYYNEGFQINNLAIDSSDRVWIGTTNKGILRHDLRKQSWKTIDQRSGLSDNRITEIIVDHWGMVWIATADQMLAKFIDRDYELFNVYDGLVSDDVSAIYAQEDRLLFSAGNKGVYAYQNRKITTLIDLDVKCESIYADSLNLWVGTNGNGILRLSNNETTTYRKAAGIPSEWINHIVKDQEENIWISTFSNGIANLIQRDSSTIVVRKFGKEEGLQDLNISAILASSSGVVYYGTQSGSIGAFYGKVHQRIPSEGIISSTITDIIQGPNNEIFFASLNNGVFELKQNEKKGGLSKIEHFPESVKALALKGNEVWAANDKGVYKDSLSFTTGDGFPSNKIIAGGMVEYQDRIWIASPNGIISIGDLASARNERVPLIHFKDVQANYNPIPISRGSDRNAASIDYNENQISFEYEGVDIHSTKDLNYSYILEGRDKDWSPWTKNDNPSFSNLSAGSYAFKVRAKSDDDAISAPISYTFVINGPIWKKWWFFPSIAIVIGLLVFALFRRRIRNIKKKNEEEKAQLELKNKLLELEQKANQLQMNPHFIFNALNSIQATVAKEDYKDARREITDFATLMRSILSNSKERVITLQDELQLLKKYIDIEKKCRTLDFEYEIDIQDKIDVAEALIPPMLIQPFVENAIVHGIQHSQAGKLQLNFKLLLEDIMEVRIIDNGIGYETSKKKSVRKKHKSIAIDVTKERLETLLPIKYHPVIKINQISKEGGTEVVIRIPVEYNF</sequence>
<dbReference type="Gene3D" id="3.30.565.10">
    <property type="entry name" value="Histidine kinase-like ATPase, C-terminal domain"/>
    <property type="match status" value="1"/>
</dbReference>
<comment type="caution">
    <text evidence="5">The sequence shown here is derived from an EMBL/GenBank/DDBJ whole genome shotgun (WGS) entry which is preliminary data.</text>
</comment>
<dbReference type="Proteomes" id="UP001156666">
    <property type="component" value="Unassembled WGS sequence"/>
</dbReference>
<keyword evidence="2" id="KW-1133">Transmembrane helix</keyword>
<dbReference type="InterPro" id="IPR013783">
    <property type="entry name" value="Ig-like_fold"/>
</dbReference>
<dbReference type="InterPro" id="IPR050640">
    <property type="entry name" value="Bact_2-comp_sensor_kinase"/>
</dbReference>
<keyword evidence="6" id="KW-1185">Reference proteome</keyword>
<dbReference type="InterPro" id="IPR011047">
    <property type="entry name" value="Quinoprotein_ADH-like_sf"/>
</dbReference>
<accession>A0AA37SUQ5</accession>
<dbReference type="GO" id="GO:0000155">
    <property type="term" value="F:phosphorelay sensor kinase activity"/>
    <property type="evidence" value="ECO:0007669"/>
    <property type="project" value="InterPro"/>
</dbReference>
<dbReference type="PANTHER" id="PTHR34220">
    <property type="entry name" value="SENSOR HISTIDINE KINASE YPDA"/>
    <property type="match status" value="1"/>
</dbReference>
<dbReference type="Gene3D" id="2.60.40.10">
    <property type="entry name" value="Immunoglobulins"/>
    <property type="match status" value="1"/>
</dbReference>
<dbReference type="SUPFAM" id="SSF55874">
    <property type="entry name" value="ATPase domain of HSP90 chaperone/DNA topoisomerase II/histidine kinase"/>
    <property type="match status" value="1"/>
</dbReference>
<organism evidence="5 6">
    <name type="scientific">Portibacter lacus</name>
    <dbReference type="NCBI Taxonomy" id="1099794"/>
    <lineage>
        <taxon>Bacteria</taxon>
        <taxon>Pseudomonadati</taxon>
        <taxon>Bacteroidota</taxon>
        <taxon>Saprospiria</taxon>
        <taxon>Saprospirales</taxon>
        <taxon>Haliscomenobacteraceae</taxon>
        <taxon>Portibacter</taxon>
    </lineage>
</organism>
<keyword evidence="2" id="KW-0472">Membrane</keyword>
<feature type="domain" description="Two component regulator three Y" evidence="4">
    <location>
        <begin position="605"/>
        <end position="650"/>
    </location>
</feature>
<reference evidence="5" key="2">
    <citation type="submission" date="2023-01" db="EMBL/GenBank/DDBJ databases">
        <title>Draft genome sequence of Portibacter lacus strain NBRC 108769.</title>
        <authorList>
            <person name="Sun Q."/>
            <person name="Mori K."/>
        </authorList>
    </citation>
    <scope>NUCLEOTIDE SEQUENCE</scope>
    <source>
        <strain evidence="5">NBRC 108769</strain>
    </source>
</reference>
<evidence type="ECO:0000313" key="5">
    <source>
        <dbReference type="EMBL" id="GLR18573.1"/>
    </source>
</evidence>
<evidence type="ECO:0008006" key="7">
    <source>
        <dbReference type="Google" id="ProtNLM"/>
    </source>
</evidence>
<feature type="coiled-coil region" evidence="1">
    <location>
        <begin position="685"/>
        <end position="725"/>
    </location>
</feature>
<dbReference type="Pfam" id="PF06580">
    <property type="entry name" value="His_kinase"/>
    <property type="match status" value="1"/>
</dbReference>
<dbReference type="EMBL" id="BSOH01000021">
    <property type="protein sequence ID" value="GLR18573.1"/>
    <property type="molecule type" value="Genomic_DNA"/>
</dbReference>
<evidence type="ECO:0000259" key="3">
    <source>
        <dbReference type="Pfam" id="PF06580"/>
    </source>
</evidence>
<dbReference type="PANTHER" id="PTHR34220:SF7">
    <property type="entry name" value="SENSOR HISTIDINE KINASE YPDA"/>
    <property type="match status" value="1"/>
</dbReference>
<dbReference type="AlphaFoldDB" id="A0AA37SUQ5"/>
<dbReference type="SUPFAM" id="SSF63829">
    <property type="entry name" value="Calcium-dependent phosphotriesterase"/>
    <property type="match status" value="2"/>
</dbReference>
<dbReference type="SUPFAM" id="SSF50998">
    <property type="entry name" value="Quinoprotein alcohol dehydrogenase-like"/>
    <property type="match status" value="1"/>
</dbReference>
<dbReference type="InterPro" id="IPR010559">
    <property type="entry name" value="Sig_transdc_His_kin_internal"/>
</dbReference>
<dbReference type="RefSeq" id="WP_235294303.1">
    <property type="nucleotide sequence ID" value="NZ_BSOH01000021.1"/>
</dbReference>
<dbReference type="InterPro" id="IPR036890">
    <property type="entry name" value="HATPase_C_sf"/>
</dbReference>
<evidence type="ECO:0000313" key="6">
    <source>
        <dbReference type="Proteomes" id="UP001156666"/>
    </source>
</evidence>
<feature type="domain" description="Signal transduction histidine kinase internal region" evidence="3">
    <location>
        <begin position="716"/>
        <end position="788"/>
    </location>
</feature>